<dbReference type="Gene3D" id="3.40.50.920">
    <property type="match status" value="1"/>
</dbReference>
<evidence type="ECO:0000256" key="5">
    <source>
        <dbReference type="ARBA" id="ARBA00022982"/>
    </source>
</evidence>
<feature type="binding site" evidence="10">
    <location>
        <position position="115"/>
    </location>
    <ligand>
        <name>pyruvate</name>
        <dbReference type="ChEBI" id="CHEBI:15361"/>
    </ligand>
</feature>
<dbReference type="InterPro" id="IPR017896">
    <property type="entry name" value="4Fe4S_Fe-S-bd"/>
</dbReference>
<evidence type="ECO:0000256" key="2">
    <source>
        <dbReference type="ARBA" id="ARBA00022448"/>
    </source>
</evidence>
<comment type="caution">
    <text evidence="14">The sequence shown here is derived from an EMBL/GenBank/DDBJ whole genome shotgun (WGS) entry which is preliminary data.</text>
</comment>
<reference evidence="14" key="2">
    <citation type="journal article" date="2021" name="PeerJ">
        <title>Extensive microbial diversity within the chicken gut microbiome revealed by metagenomics and culture.</title>
        <authorList>
            <person name="Gilroy R."/>
            <person name="Ravi A."/>
            <person name="Getino M."/>
            <person name="Pursley I."/>
            <person name="Horton D.L."/>
            <person name="Alikhan N.F."/>
            <person name="Baker D."/>
            <person name="Gharbi K."/>
            <person name="Hall N."/>
            <person name="Watson M."/>
            <person name="Adriaenssens E.M."/>
            <person name="Foster-Nyarko E."/>
            <person name="Jarju S."/>
            <person name="Secka A."/>
            <person name="Antonio M."/>
            <person name="Oren A."/>
            <person name="Chaudhuri R.R."/>
            <person name="La Ragione R."/>
            <person name="Hildebrand F."/>
            <person name="Pallen M.J."/>
        </authorList>
    </citation>
    <scope>NUCLEOTIDE SEQUENCE</scope>
    <source>
        <strain evidence="14">7293</strain>
    </source>
</reference>
<dbReference type="GO" id="GO:0030976">
    <property type="term" value="F:thiamine pyrophosphate binding"/>
    <property type="evidence" value="ECO:0007669"/>
    <property type="project" value="InterPro"/>
</dbReference>
<dbReference type="FunFam" id="3.40.920.10:FF:000001">
    <property type="entry name" value="Pyruvate:ferredoxin (Flavodoxin) oxidoreductase"/>
    <property type="match status" value="1"/>
</dbReference>
<dbReference type="FunFam" id="3.40.50.920:FF:000007">
    <property type="entry name" value="Pyruvate:ferredoxin (Flavodoxin) oxidoreductase"/>
    <property type="match status" value="1"/>
</dbReference>
<feature type="binding site" evidence="12">
    <location>
        <position position="690"/>
    </location>
    <ligand>
        <name>[4Fe-4S] cluster</name>
        <dbReference type="ChEBI" id="CHEBI:49883"/>
        <label>1</label>
    </ligand>
</feature>
<feature type="binding site" evidence="12">
    <location>
        <position position="693"/>
    </location>
    <ligand>
        <name>[4Fe-4S] cluster</name>
        <dbReference type="ChEBI" id="CHEBI:49883"/>
        <label>1</label>
    </ligand>
</feature>
<evidence type="ECO:0000256" key="9">
    <source>
        <dbReference type="PIRNR" id="PIRNR000159"/>
    </source>
</evidence>
<comment type="cofactor">
    <cofactor evidence="12">
        <name>[4Fe-4S] cluster</name>
        <dbReference type="ChEBI" id="CHEBI:49883"/>
    </cofactor>
    <text evidence="12">Binds 3 [4Fe-4S] clusters per subunit.</text>
</comment>
<dbReference type="InterPro" id="IPR019456">
    <property type="entry name" value="Pyrv-flavodox_OxRtase_EKR"/>
</dbReference>
<feature type="binding site" evidence="12">
    <location>
        <position position="1081"/>
    </location>
    <ligand>
        <name>[4Fe-4S] cluster</name>
        <dbReference type="ChEBI" id="CHEBI:49883"/>
        <label>3</label>
    </ligand>
</feature>
<feature type="domain" description="4Fe-4S ferredoxin-type" evidence="13">
    <location>
        <begin position="737"/>
        <end position="768"/>
    </location>
</feature>
<dbReference type="PROSITE" id="PS51379">
    <property type="entry name" value="4FE4S_FER_2"/>
    <property type="match status" value="2"/>
</dbReference>
<feature type="binding site" evidence="10">
    <location>
        <position position="32"/>
    </location>
    <ligand>
        <name>pyruvate</name>
        <dbReference type="ChEBI" id="CHEBI:15361"/>
    </ligand>
</feature>
<name>A0A9D9E204_9SPIO</name>
<keyword evidence="4 12" id="KW-0479">Metal-binding</keyword>
<keyword evidence="2 9" id="KW-0813">Transport</keyword>
<dbReference type="Pfam" id="PF10371">
    <property type="entry name" value="EKR"/>
    <property type="match status" value="1"/>
</dbReference>
<dbReference type="Pfam" id="PF01855">
    <property type="entry name" value="POR_N"/>
    <property type="match status" value="1"/>
</dbReference>
<dbReference type="InterPro" id="IPR011766">
    <property type="entry name" value="TPP_enzyme_TPP-bd"/>
</dbReference>
<feature type="binding site" evidence="10">
    <location>
        <begin position="1001"/>
        <end position="1006"/>
    </location>
    <ligand>
        <name>thiamine diphosphate</name>
        <dbReference type="ChEBI" id="CHEBI:58937"/>
    </ligand>
</feature>
<feature type="site" description="Important for catalytic activity" evidence="11">
    <location>
        <position position="1006"/>
    </location>
</feature>
<dbReference type="Pfam" id="PF17147">
    <property type="entry name" value="PFOR_II"/>
    <property type="match status" value="1"/>
</dbReference>
<feature type="site" description="Important for catalytic activity" evidence="11">
    <location>
        <position position="32"/>
    </location>
</feature>
<dbReference type="GO" id="GO:0016903">
    <property type="term" value="F:oxidoreductase activity, acting on the aldehyde or oxo group of donors"/>
    <property type="evidence" value="ECO:0007669"/>
    <property type="project" value="InterPro"/>
</dbReference>
<dbReference type="Gene3D" id="4.10.780.10">
    <property type="entry name" value="Pyruvate-flavodoxin oxidoreductase, EKR domain"/>
    <property type="match status" value="1"/>
</dbReference>
<accession>A0A9D9E204</accession>
<evidence type="ECO:0000313" key="14">
    <source>
        <dbReference type="EMBL" id="MBO8437025.1"/>
    </source>
</evidence>
<feature type="site" description="Important for catalytic activity" evidence="11">
    <location>
        <position position="115"/>
    </location>
</feature>
<keyword evidence="5 9" id="KW-0249">Electron transport</keyword>
<dbReference type="GO" id="GO:0051539">
    <property type="term" value="F:4 iron, 4 sulfur cluster binding"/>
    <property type="evidence" value="ECO:0007669"/>
    <property type="project" value="UniProtKB-KW"/>
</dbReference>
<feature type="binding site" evidence="12">
    <location>
        <position position="815"/>
    </location>
    <ligand>
        <name>[4Fe-4S] cluster</name>
        <dbReference type="ChEBI" id="CHEBI:49883"/>
        <label>3</label>
    </ligand>
</feature>
<dbReference type="InterPro" id="IPR033412">
    <property type="entry name" value="PFOR_II"/>
</dbReference>
<feature type="binding site" evidence="12">
    <location>
        <position position="746"/>
    </location>
    <ligand>
        <name>[4Fe-4S] cluster</name>
        <dbReference type="ChEBI" id="CHEBI:49883"/>
        <label>2</label>
    </ligand>
</feature>
<dbReference type="InterPro" id="IPR002869">
    <property type="entry name" value="Pyrv_flavodox_OxRed_cen"/>
</dbReference>
<feature type="binding site" evidence="10">
    <location>
        <position position="843"/>
    </location>
    <ligand>
        <name>thiamine diphosphate</name>
        <dbReference type="ChEBI" id="CHEBI:58937"/>
    </ligand>
</feature>
<feature type="binding site" evidence="12">
    <location>
        <position position="752"/>
    </location>
    <ligand>
        <name>[4Fe-4S] cluster</name>
        <dbReference type="ChEBI" id="CHEBI:49883"/>
        <label>2</label>
    </ligand>
</feature>
<feature type="binding site" evidence="12">
    <location>
        <position position="749"/>
    </location>
    <ligand>
        <name>[4Fe-4S] cluster</name>
        <dbReference type="ChEBI" id="CHEBI:49883"/>
        <label>2</label>
    </ligand>
</feature>
<feature type="binding site" evidence="12">
    <location>
        <position position="756"/>
    </location>
    <ligand>
        <name>[4Fe-4S] cluster</name>
        <dbReference type="ChEBI" id="CHEBI:49883"/>
        <label>1</label>
    </ligand>
</feature>
<feature type="binding site" evidence="12">
    <location>
        <position position="700"/>
    </location>
    <ligand>
        <name>[4Fe-4S] cluster</name>
        <dbReference type="ChEBI" id="CHEBI:49883"/>
        <label>2</label>
    </ligand>
</feature>
<evidence type="ECO:0000313" key="15">
    <source>
        <dbReference type="Proteomes" id="UP000823615"/>
    </source>
</evidence>
<dbReference type="PANTHER" id="PTHR32154:SF0">
    <property type="entry name" value="PYRUVATE-FLAVODOXIN OXIDOREDUCTASE-RELATED"/>
    <property type="match status" value="1"/>
</dbReference>
<keyword evidence="7 12" id="KW-0408">Iron</keyword>
<dbReference type="NCBIfam" id="TIGR02176">
    <property type="entry name" value="pyruv_ox_red"/>
    <property type="match status" value="1"/>
</dbReference>
<feature type="binding site" evidence="12">
    <location>
        <position position="843"/>
    </location>
    <ligand>
        <name>[4Fe-4S] cluster</name>
        <dbReference type="ChEBI" id="CHEBI:49883"/>
        <label>3</label>
    </ligand>
</feature>
<dbReference type="SUPFAM" id="SSF52922">
    <property type="entry name" value="TK C-terminal domain-like"/>
    <property type="match status" value="1"/>
</dbReference>
<dbReference type="SUPFAM" id="SSF54862">
    <property type="entry name" value="4Fe-4S ferredoxins"/>
    <property type="match status" value="1"/>
</dbReference>
<dbReference type="InterPro" id="IPR011895">
    <property type="entry name" value="Pyrv_flavodox_OxRed"/>
</dbReference>
<dbReference type="PROSITE" id="PS00198">
    <property type="entry name" value="4FE4S_FER_1"/>
    <property type="match status" value="2"/>
</dbReference>
<dbReference type="PIRSF" id="PIRSF000159">
    <property type="entry name" value="NifJ"/>
    <property type="match status" value="1"/>
</dbReference>
<dbReference type="Gene3D" id="3.40.50.970">
    <property type="match status" value="2"/>
</dbReference>
<dbReference type="InterPro" id="IPR050722">
    <property type="entry name" value="Pyruvate:ferred/Flavod_OxRd"/>
</dbReference>
<dbReference type="SMART" id="SM00890">
    <property type="entry name" value="EKR"/>
    <property type="match status" value="1"/>
</dbReference>
<dbReference type="GO" id="GO:0022900">
    <property type="term" value="P:electron transport chain"/>
    <property type="evidence" value="ECO:0007669"/>
    <property type="project" value="InterPro"/>
</dbReference>
<evidence type="ECO:0000256" key="11">
    <source>
        <dbReference type="PIRSR" id="PIRSR000159-2"/>
    </source>
</evidence>
<keyword evidence="3 12" id="KW-0004">4Fe-4S</keyword>
<dbReference type="InterPro" id="IPR009014">
    <property type="entry name" value="Transketo_C/PFOR_II"/>
</dbReference>
<dbReference type="GO" id="GO:0044281">
    <property type="term" value="P:small molecule metabolic process"/>
    <property type="evidence" value="ECO:0007669"/>
    <property type="project" value="UniProtKB-ARBA"/>
</dbReference>
<dbReference type="Gene3D" id="3.40.920.10">
    <property type="entry name" value="Pyruvate-ferredoxin oxidoreductase, PFOR, domain III"/>
    <property type="match status" value="1"/>
</dbReference>
<comment type="similarity">
    <text evidence="1 9">Belongs to the pyruvate:ferredoxin/flavodoxin oxidoreductase family.</text>
</comment>
<dbReference type="SUPFAM" id="SSF53323">
    <property type="entry name" value="Pyruvate-ferredoxin oxidoreductase, PFOR, domain III"/>
    <property type="match status" value="1"/>
</dbReference>
<evidence type="ECO:0000256" key="12">
    <source>
        <dbReference type="PIRSR" id="PIRSR000159-50"/>
    </source>
</evidence>
<feature type="binding site" evidence="12">
    <location>
        <position position="818"/>
    </location>
    <ligand>
        <name>[4Fe-4S] cluster</name>
        <dbReference type="ChEBI" id="CHEBI:49883"/>
        <label>3</label>
    </ligand>
</feature>
<dbReference type="InterPro" id="IPR037112">
    <property type="entry name" value="Pyrv-flavodox_OxR_EKR_sf"/>
</dbReference>
<feature type="binding site" evidence="10">
    <location>
        <position position="820"/>
    </location>
    <ligand>
        <name>thiamine diphosphate</name>
        <dbReference type="ChEBI" id="CHEBI:58937"/>
    </ligand>
</feature>
<feature type="binding site" evidence="10">
    <location>
        <position position="65"/>
    </location>
    <ligand>
        <name>thiamine diphosphate</name>
        <dbReference type="ChEBI" id="CHEBI:58937"/>
    </ligand>
</feature>
<keyword evidence="6 9" id="KW-0560">Oxidoreductase</keyword>
<evidence type="ECO:0000256" key="1">
    <source>
        <dbReference type="ARBA" id="ARBA00009032"/>
    </source>
</evidence>
<dbReference type="CDD" id="cd03377">
    <property type="entry name" value="TPP_PFOR_PNO"/>
    <property type="match status" value="1"/>
</dbReference>
<dbReference type="Proteomes" id="UP000823615">
    <property type="component" value="Unassembled WGS sequence"/>
</dbReference>
<sequence length="1180" mass="129290">MADKKMVTIDGNTAAAHIAYAFSDVAAIYPITPSSPMGEYAEQWSSTGRENLWGKKVDIMEMQSEAGAAGAVHGALAAGALTTTFTASQGLLLMIPNMYKIAGEMIPTVFHVSARSLAAQSLSIFGDHSDVMACRNTGFAMTCASSIQETMDMALVAHLATLEAQVPFLAFFDGFRTSHEIQKVEEISYDDIRSLVDEKYIERFRSRAQRPEHPMTKVAAQNEDVYFQGRETVNPYYDAVPAIVQKYMDKVAAVTGRQYHLFDYVGAPDATDVIIIMGSAADTFEWVVDYINKKGGKVGLVKVRLYRPFSAKDLVACIPSSVKRIAVMDRTKEPGALGEPLYEDVVTALAQTGRTGMKVIGGRYGLSSKDFTPTHAKAVFDFLARDDAWHDFTVGINDDVTGRSIPVGDKIDVTPEGVVSCMFWGLGSDGTVGANKNSIKIIGDNTDMNAQAYFAYDSKKSGGITISHLRFGKGKLDMPWLIDHADFVACHNPAYIGRYDMLSALKDGGVFLLNSQIPSDEVFEHLTKEMQEQIINKHLHFYNIDALDIARSVGLGSRINTVMQAAFFKIANVLPETEAIDLIKKYIKKTFLKKGEEVVNKNWAAVDAASAALVEVKVPATITKSYEPKKLVPDDADDFTKNVIERIMHLEGNDIPVSQMSFDGKLPTGTAKLEKRGVAAYVPHWDSTKCIQCNQCVQSCPHAAIRAKQITPEDMEKAPATFHAIKSNTKNDKNLLFKIQVYTEDCQGCGVCVEACPAKEKALELKPIAEERANGEIENCTFFECLTYDNLDGLNMNTVKGLQFKQPLFEFSGACAGCGETPYVKMLSQICGERAVIANATGCSSIYSGTFPTIPYTKRADGRGPAWGNSLFEDNAEYGLGMRLAVDSNRTLLRMKCDALLAKGCSDALKAAIEKCYSLWDDITEASITAQKEVQAVLATEKAADAEAQVLLDKIIELQDYFSEKDVIIIGGDGWAYDIGFGGVDHVVASGKNVTILVLDTEVYSNTGGQASKSTPMAAVAKFANAGKKVGKKNMGFMMMSYGHAYVASIALGYNRLQAQKALQEAVSYNGPSIVFCYAPCINHGINMRYSQVEAKKAVEAGYWPLYRFDPRLEAGKRFMWETKPATADYEEFIKGETRYASLYKTNPEHADELFAAAAEDAKERLAFYQRCGEVLGETI</sequence>
<dbReference type="CDD" id="cd07034">
    <property type="entry name" value="TPP_PYR_PFOR_IOR-alpha_like"/>
    <property type="match status" value="1"/>
</dbReference>
<evidence type="ECO:0000256" key="7">
    <source>
        <dbReference type="ARBA" id="ARBA00023004"/>
    </source>
</evidence>
<dbReference type="FunFam" id="3.40.50.970:FF:000012">
    <property type="entry name" value="Pyruvate:ferredoxin (Flavodoxin) oxidoreductase"/>
    <property type="match status" value="1"/>
</dbReference>
<feature type="binding site" evidence="10">
    <location>
        <begin position="972"/>
        <end position="975"/>
    </location>
    <ligand>
        <name>thiamine diphosphate</name>
        <dbReference type="ChEBI" id="CHEBI:58937"/>
    </ligand>
</feature>
<evidence type="ECO:0000256" key="6">
    <source>
        <dbReference type="ARBA" id="ARBA00023002"/>
    </source>
</evidence>
<dbReference type="SUPFAM" id="SSF52518">
    <property type="entry name" value="Thiamin diphosphate-binding fold (THDP-binding)"/>
    <property type="match status" value="2"/>
</dbReference>
<evidence type="ECO:0000256" key="8">
    <source>
        <dbReference type="ARBA" id="ARBA00023014"/>
    </source>
</evidence>
<dbReference type="Pfam" id="PF02775">
    <property type="entry name" value="TPP_enzyme_C"/>
    <property type="match status" value="1"/>
</dbReference>
<dbReference type="Gene3D" id="3.30.70.20">
    <property type="match status" value="1"/>
</dbReference>
<organism evidence="14 15">
    <name type="scientific">Candidatus Ornithospirochaeta stercoripullorum</name>
    <dbReference type="NCBI Taxonomy" id="2840899"/>
    <lineage>
        <taxon>Bacteria</taxon>
        <taxon>Pseudomonadati</taxon>
        <taxon>Spirochaetota</taxon>
        <taxon>Spirochaetia</taxon>
        <taxon>Spirochaetales</taxon>
        <taxon>Spirochaetaceae</taxon>
        <taxon>Spirochaetaceae incertae sedis</taxon>
        <taxon>Candidatus Ornithospirochaeta</taxon>
    </lineage>
</organism>
<dbReference type="EMBL" id="JADIMT010000097">
    <property type="protein sequence ID" value="MBO8437025.1"/>
    <property type="molecule type" value="Genomic_DNA"/>
</dbReference>
<dbReference type="InterPro" id="IPR002880">
    <property type="entry name" value="Pyrv_Fd/Flavodoxin_OxRdtase_N"/>
</dbReference>
<proteinExistence type="inferred from homology"/>
<evidence type="ECO:0000256" key="10">
    <source>
        <dbReference type="PIRSR" id="PIRSR000159-1"/>
    </source>
</evidence>
<dbReference type="PANTHER" id="PTHR32154">
    <property type="entry name" value="PYRUVATE-FLAVODOXIN OXIDOREDUCTASE-RELATED"/>
    <property type="match status" value="1"/>
</dbReference>
<evidence type="ECO:0000256" key="3">
    <source>
        <dbReference type="ARBA" id="ARBA00022485"/>
    </source>
</evidence>
<feature type="site" description="Important for catalytic activity" evidence="11">
    <location>
        <position position="65"/>
    </location>
</feature>
<dbReference type="GO" id="GO:0005506">
    <property type="term" value="F:iron ion binding"/>
    <property type="evidence" value="ECO:0007669"/>
    <property type="project" value="InterPro"/>
</dbReference>
<keyword evidence="14" id="KW-0670">Pyruvate</keyword>
<evidence type="ECO:0000259" key="13">
    <source>
        <dbReference type="PROSITE" id="PS51379"/>
    </source>
</evidence>
<reference evidence="14" key="1">
    <citation type="submission" date="2020-10" db="EMBL/GenBank/DDBJ databases">
        <authorList>
            <person name="Gilroy R."/>
        </authorList>
    </citation>
    <scope>NUCLEOTIDE SEQUENCE</scope>
    <source>
        <strain evidence="14">7293</strain>
    </source>
</reference>
<dbReference type="InterPro" id="IPR029061">
    <property type="entry name" value="THDP-binding"/>
</dbReference>
<protein>
    <submittedName>
        <fullName evidence="14">Pyruvate:ferredoxin (Flavodoxin) oxidoreductase</fullName>
    </submittedName>
</protein>
<keyword evidence="8 12" id="KW-0411">Iron-sulfur</keyword>
<dbReference type="AlphaFoldDB" id="A0A9D9E204"/>
<feature type="binding site" evidence="12">
    <location>
        <position position="696"/>
    </location>
    <ligand>
        <name>[4Fe-4S] cluster</name>
        <dbReference type="ChEBI" id="CHEBI:49883"/>
        <label>1</label>
    </ligand>
</feature>
<evidence type="ECO:0000256" key="4">
    <source>
        <dbReference type="ARBA" id="ARBA00022723"/>
    </source>
</evidence>
<dbReference type="GO" id="GO:0006979">
    <property type="term" value="P:response to oxidative stress"/>
    <property type="evidence" value="ECO:0007669"/>
    <property type="project" value="TreeGrafter"/>
</dbReference>
<dbReference type="InterPro" id="IPR017900">
    <property type="entry name" value="4Fe4S_Fe_S_CS"/>
</dbReference>
<dbReference type="Pfam" id="PF12838">
    <property type="entry name" value="Fer4_7"/>
    <property type="match status" value="1"/>
</dbReference>
<gene>
    <name evidence="14" type="primary">nifJ</name>
    <name evidence="14" type="ORF">IAA97_08610</name>
</gene>
<feature type="domain" description="4Fe-4S ferredoxin-type" evidence="13">
    <location>
        <begin position="681"/>
        <end position="710"/>
    </location>
</feature>
<dbReference type="InterPro" id="IPR019752">
    <property type="entry name" value="Pyrv/ketoisovalerate_OxRed_cat"/>
</dbReference>
<dbReference type="Pfam" id="PF01558">
    <property type="entry name" value="POR"/>
    <property type="match status" value="1"/>
</dbReference>